<accession>A0ABV8F4Q0</accession>
<evidence type="ECO:0000256" key="1">
    <source>
        <dbReference type="SAM" id="MobiDB-lite"/>
    </source>
</evidence>
<sequence length="90" mass="9137">MRKTLTGLGLAFFLTLGPAAAAATDSLAAPVTQSQPTPAPQNNSRDSGDKTGLWGLAGLIGLLGLGGLRKHREYTGTGSGAHVGDRPTRP</sequence>
<dbReference type="NCBIfam" id="NF041742">
    <property type="entry name" value="WGxxGxxG_fam"/>
    <property type="match status" value="1"/>
</dbReference>
<gene>
    <name evidence="4" type="ORF">ACFOYY_21795</name>
</gene>
<feature type="region of interest" description="Disordered" evidence="1">
    <location>
        <begin position="25"/>
        <end position="50"/>
    </location>
</feature>
<evidence type="ECO:0000256" key="3">
    <source>
        <dbReference type="SAM" id="SignalP"/>
    </source>
</evidence>
<dbReference type="RefSeq" id="WP_362915359.1">
    <property type="nucleotide sequence ID" value="NZ_JBHSBC010000021.1"/>
</dbReference>
<organism evidence="4 5">
    <name type="scientific">Streptosporangium jomthongense</name>
    <dbReference type="NCBI Taxonomy" id="1193683"/>
    <lineage>
        <taxon>Bacteria</taxon>
        <taxon>Bacillati</taxon>
        <taxon>Actinomycetota</taxon>
        <taxon>Actinomycetes</taxon>
        <taxon>Streptosporangiales</taxon>
        <taxon>Streptosporangiaceae</taxon>
        <taxon>Streptosporangium</taxon>
    </lineage>
</organism>
<keyword evidence="3" id="KW-0732">Signal</keyword>
<reference evidence="5" key="1">
    <citation type="journal article" date="2019" name="Int. J. Syst. Evol. Microbiol.">
        <title>The Global Catalogue of Microorganisms (GCM) 10K type strain sequencing project: providing services to taxonomists for standard genome sequencing and annotation.</title>
        <authorList>
            <consortium name="The Broad Institute Genomics Platform"/>
            <consortium name="The Broad Institute Genome Sequencing Center for Infectious Disease"/>
            <person name="Wu L."/>
            <person name="Ma J."/>
        </authorList>
    </citation>
    <scope>NUCLEOTIDE SEQUENCE [LARGE SCALE GENOMIC DNA]</scope>
    <source>
        <strain evidence="5">TBRC 7912</strain>
    </source>
</reference>
<feature type="signal peptide" evidence="3">
    <location>
        <begin position="1"/>
        <end position="22"/>
    </location>
</feature>
<dbReference type="EMBL" id="JBHSBC010000021">
    <property type="protein sequence ID" value="MFC3982789.1"/>
    <property type="molecule type" value="Genomic_DNA"/>
</dbReference>
<evidence type="ECO:0000313" key="5">
    <source>
        <dbReference type="Proteomes" id="UP001595698"/>
    </source>
</evidence>
<proteinExistence type="predicted"/>
<keyword evidence="2" id="KW-0472">Membrane</keyword>
<name>A0ABV8F4Q0_9ACTN</name>
<keyword evidence="2" id="KW-1133">Transmembrane helix</keyword>
<evidence type="ECO:0000256" key="2">
    <source>
        <dbReference type="SAM" id="Phobius"/>
    </source>
</evidence>
<dbReference type="Proteomes" id="UP001595698">
    <property type="component" value="Unassembled WGS sequence"/>
</dbReference>
<comment type="caution">
    <text evidence="4">The sequence shown here is derived from an EMBL/GenBank/DDBJ whole genome shotgun (WGS) entry which is preliminary data.</text>
</comment>
<feature type="transmembrane region" description="Helical" evidence="2">
    <location>
        <begin position="52"/>
        <end position="68"/>
    </location>
</feature>
<keyword evidence="2" id="KW-0812">Transmembrane</keyword>
<evidence type="ECO:0000313" key="4">
    <source>
        <dbReference type="EMBL" id="MFC3982789.1"/>
    </source>
</evidence>
<feature type="chain" id="PRO_5047499897" evidence="3">
    <location>
        <begin position="23"/>
        <end position="90"/>
    </location>
</feature>
<keyword evidence="5" id="KW-1185">Reference proteome</keyword>
<protein>
    <submittedName>
        <fullName evidence="4">WGxxGxxG family protein</fullName>
    </submittedName>
</protein>
<feature type="region of interest" description="Disordered" evidence="1">
    <location>
        <begin position="71"/>
        <end position="90"/>
    </location>
</feature>
<feature type="compositionally biased region" description="Polar residues" evidence="1">
    <location>
        <begin position="31"/>
        <end position="45"/>
    </location>
</feature>